<dbReference type="GO" id="GO:0005694">
    <property type="term" value="C:chromosome"/>
    <property type="evidence" value="ECO:0007669"/>
    <property type="project" value="UniProtKB-SubCell"/>
</dbReference>
<organism evidence="19 20">
    <name type="scientific">Candida parapsilosis</name>
    <name type="common">Yeast</name>
    <dbReference type="NCBI Taxonomy" id="5480"/>
    <lineage>
        <taxon>Eukaryota</taxon>
        <taxon>Fungi</taxon>
        <taxon>Dikarya</taxon>
        <taxon>Ascomycota</taxon>
        <taxon>Saccharomycotina</taxon>
        <taxon>Pichiomycetes</taxon>
        <taxon>Debaryomycetaceae</taxon>
        <taxon>Candida/Lodderomyces clade</taxon>
        <taxon>Candida</taxon>
    </lineage>
</organism>
<dbReference type="PANTHER" id="PTHR45814:SF2">
    <property type="entry name" value="HISTONE-LYSINE N-METHYLTRANSFERASE SETD1"/>
    <property type="match status" value="1"/>
</dbReference>
<evidence type="ECO:0000313" key="20">
    <source>
        <dbReference type="Proteomes" id="UP000590412"/>
    </source>
</evidence>
<keyword evidence="9 14" id="KW-0156">Chromatin regulator</keyword>
<feature type="region of interest" description="Disordered" evidence="16">
    <location>
        <begin position="841"/>
        <end position="867"/>
    </location>
</feature>
<feature type="compositionally biased region" description="Polar residues" evidence="16">
    <location>
        <begin position="857"/>
        <end position="867"/>
    </location>
</feature>
<keyword evidence="5 14" id="KW-0158">Chromosome</keyword>
<sequence>MSYGGGYYSHRYGQRRERYESYRPNRSVAPSQGGPRDSNPSPVHSLHIDEGKPDHHRYHHHRDRTEYTKGYQGRSSRWDSAENSGRNTPLSASTNGSQSEAYSNTNTRTGVNQRDLEYNKLAHHRDCTRNLESSTKLEGGKNYKVMYDPELDPSLSKSESKLKSKKVRFNGEGVDKPQDPRLPSLANYLQKPNKKSSKFPFKQLPQAKFIYDSDSIGEAPLTTLVIWDLPISINETFLKNFLASFESGIENLKTFDDPKYGVPLGVATFKYQGSTEKSNSLAEKFIQTVKRDSIKIDGNLLKIALNDNQDDFLNSKINLARGKIIQQQKKREEEEEKRRLEKLEEQKKLEQQRIAEEQKKLEEERKKKEETEKLREKELEIAVISDGGTTHYQRDTTVLSKRHGNKVVQGNFLPDDLKKYVKNRPYLLIHDKYVSTKKVSSQEIKRAFKKYDWTRVLSDKTGFYIVFNSLKECERCFQNEDCRHFYEFRLVMEMAIPEHYQEVEKENDFSNSVINEATNILIKEFETFLVKDIRERIIAPQILSLLDHDRYPALVEELKAKEKEQALKSKSVMSNMDLKQNAMSILEKQKRELQEKIPYFKRAEERLKESRRGNKRPIIPMSHALNLDEDEEEIDNDDLYESVSGSMTPLAEPLKRVRSSTATSVAEDSEIDEPAAKRQKSKLQVSYDIISSGDEQMEDLEEPEEIADEENEPESQTDIVDSKYGPTEGKPSTVYPVSSTSIITDLKGLQENIVDGEDLELANTVLADVEGVNLSHIDYWAWKQNANTTGSLEVDEHEDILEELPSRLDSITGSFKSDGFKKISEVDKVEYLPHRRKANKPIKTVQYEEDDDEKPADSNNVLQSSRVNRANNRRFAADITAQIGSESEVMSLNALTKRKKPVTFARSTIHNWGLYAMEPIAAKEMIIEYVGERIRQQVAEHREKSYLRTGIGSSYLFRIDENTVIDATKKGGIARFINHCCNPSCTAKIIKVEGKKRIVIYALRDIEANEELTYDYKFERETNDEERIRCLCGAPGCKGYLN</sequence>
<feature type="compositionally biased region" description="Acidic residues" evidence="16">
    <location>
        <begin position="627"/>
        <end position="640"/>
    </location>
</feature>
<dbReference type="EMBL" id="JABWAB010000003">
    <property type="protein sequence ID" value="KAF6056949.1"/>
    <property type="molecule type" value="Genomic_DNA"/>
</dbReference>
<dbReference type="EC" id="2.1.1.354" evidence="3 14"/>
<evidence type="ECO:0000256" key="16">
    <source>
        <dbReference type="SAM" id="MobiDB-lite"/>
    </source>
</evidence>
<evidence type="ECO:0000256" key="11">
    <source>
        <dbReference type="ARBA" id="ARBA00047571"/>
    </source>
</evidence>
<dbReference type="GO" id="GO:0048188">
    <property type="term" value="C:Set1C/COMPASS complex"/>
    <property type="evidence" value="ECO:0007669"/>
    <property type="project" value="InterPro"/>
</dbReference>
<dbReference type="GO" id="GO:0140999">
    <property type="term" value="F:histone H3K4 trimethyltransferase activity"/>
    <property type="evidence" value="ECO:0007669"/>
    <property type="project" value="UniProtKB-EC"/>
</dbReference>
<keyword evidence="15" id="KW-0175">Coiled coil</keyword>
<evidence type="ECO:0000313" key="19">
    <source>
        <dbReference type="EMBL" id="KAF6056949.1"/>
    </source>
</evidence>
<dbReference type="PROSITE" id="PS51572">
    <property type="entry name" value="SAM_MT43_1"/>
    <property type="match status" value="1"/>
</dbReference>
<evidence type="ECO:0000256" key="6">
    <source>
        <dbReference type="ARBA" id="ARBA00022603"/>
    </source>
</evidence>
<dbReference type="InterPro" id="IPR001214">
    <property type="entry name" value="SET_dom"/>
</dbReference>
<accession>A0A8X7TBJ7</accession>
<evidence type="ECO:0000256" key="8">
    <source>
        <dbReference type="ARBA" id="ARBA00022691"/>
    </source>
</evidence>
<gene>
    <name evidence="19" type="ORF">FOB60_001504</name>
</gene>
<dbReference type="InterPro" id="IPR017111">
    <property type="entry name" value="Set1_fungi"/>
</dbReference>
<evidence type="ECO:0000256" key="12">
    <source>
        <dbReference type="ARBA" id="ARBA00047583"/>
    </source>
</evidence>
<feature type="region of interest" description="Disordered" evidence="16">
    <location>
        <begin position="1"/>
        <end position="112"/>
    </location>
</feature>
<dbReference type="PROSITE" id="PS50868">
    <property type="entry name" value="POST_SET"/>
    <property type="match status" value="1"/>
</dbReference>
<dbReference type="SMART" id="SM00508">
    <property type="entry name" value="PostSET"/>
    <property type="match status" value="1"/>
</dbReference>
<dbReference type="SMART" id="SM01291">
    <property type="entry name" value="N-SET"/>
    <property type="match status" value="1"/>
</dbReference>
<reference evidence="19" key="1">
    <citation type="submission" date="2020-03" db="EMBL/GenBank/DDBJ databases">
        <title>FDA dAtabase for Regulatory Grade micrObial Sequences (FDA-ARGOS): Supporting development and validation of Infectious Disease Dx tests.</title>
        <authorList>
            <person name="Campos J."/>
            <person name="Goldberg B."/>
            <person name="Tallon L."/>
            <person name="Sadzewicz L."/>
            <person name="Vavikolanu K."/>
            <person name="Mehta A."/>
            <person name="Aluvathingal J."/>
            <person name="Nadendla S."/>
            <person name="Nandy P."/>
            <person name="Geyer C."/>
            <person name="Yan Y."/>
            <person name="Sichtig H."/>
        </authorList>
    </citation>
    <scope>NUCLEOTIDE SEQUENCE [LARGE SCALE GENOMIC DNA]</scope>
    <source>
        <strain evidence="19">FDAARGOS_652</strain>
    </source>
</reference>
<dbReference type="PROSITE" id="PS50280">
    <property type="entry name" value="SET"/>
    <property type="match status" value="1"/>
</dbReference>
<evidence type="ECO:0000256" key="9">
    <source>
        <dbReference type="ARBA" id="ARBA00022853"/>
    </source>
</evidence>
<evidence type="ECO:0000256" key="1">
    <source>
        <dbReference type="ARBA" id="ARBA00004123"/>
    </source>
</evidence>
<evidence type="ECO:0000259" key="18">
    <source>
        <dbReference type="PROSITE" id="PS50868"/>
    </source>
</evidence>
<dbReference type="PANTHER" id="PTHR45814">
    <property type="entry name" value="HISTONE-LYSINE N-METHYLTRANSFERASE SETD1"/>
    <property type="match status" value="1"/>
</dbReference>
<keyword evidence="8 14" id="KW-0949">S-adenosyl-L-methionine</keyword>
<evidence type="ECO:0000256" key="3">
    <source>
        <dbReference type="ARBA" id="ARBA00012182"/>
    </source>
</evidence>
<evidence type="ECO:0000256" key="2">
    <source>
        <dbReference type="ARBA" id="ARBA00004286"/>
    </source>
</evidence>
<evidence type="ECO:0000256" key="13">
    <source>
        <dbReference type="ARBA" id="ARBA00049129"/>
    </source>
</evidence>
<evidence type="ECO:0000259" key="17">
    <source>
        <dbReference type="PROSITE" id="PS50280"/>
    </source>
</evidence>
<comment type="subcellular location">
    <subcellularLocation>
        <location evidence="2">Chromosome</location>
    </subcellularLocation>
    <subcellularLocation>
        <location evidence="1 14">Nucleus</location>
    </subcellularLocation>
</comment>
<feature type="compositionally biased region" description="Polar residues" evidence="16">
    <location>
        <begin position="81"/>
        <end position="112"/>
    </location>
</feature>
<dbReference type="InterPro" id="IPR003616">
    <property type="entry name" value="Post-SET_dom"/>
</dbReference>
<evidence type="ECO:0000256" key="5">
    <source>
        <dbReference type="ARBA" id="ARBA00022454"/>
    </source>
</evidence>
<dbReference type="AlphaFoldDB" id="A0A8X7TBJ7"/>
<comment type="function">
    <text evidence="14">Catalytic component of the COMPASS (Set1C) complex that specifically mono-, di- and trimethylates histone H3 to form H3K4me1/2/3. COMPASS recognizes ubiquitinated H2B on one face of the nucleosome which stimulates the methylation of H3 on the opposing face.</text>
</comment>
<feature type="domain" description="Post-SET" evidence="18">
    <location>
        <begin position="1026"/>
        <end position="1042"/>
    </location>
</feature>
<comment type="catalytic activity">
    <reaction evidence="12">
        <text>N(6)-methyl-L-lysyl(4)-[histone H3] + S-adenosyl-L-methionine = N(6),N(6)-dimethyl-L-lysyl(4)-[histone H3] + S-adenosyl-L-homocysteine + H(+)</text>
        <dbReference type="Rhea" id="RHEA:60268"/>
        <dbReference type="Rhea" id="RHEA-COMP:15540"/>
        <dbReference type="Rhea" id="RHEA-COMP:15543"/>
        <dbReference type="ChEBI" id="CHEBI:15378"/>
        <dbReference type="ChEBI" id="CHEBI:57856"/>
        <dbReference type="ChEBI" id="CHEBI:59789"/>
        <dbReference type="ChEBI" id="CHEBI:61929"/>
        <dbReference type="ChEBI" id="CHEBI:61976"/>
    </reaction>
</comment>
<comment type="catalytic activity">
    <reaction evidence="13">
        <text>N(6),N(6)-dimethyl-L-lysyl(4)-[histone H3] + S-adenosyl-L-methionine = N(6),N(6),N(6)-trimethyl-L-lysyl(4)-[histone H3] + S-adenosyl-L-homocysteine + H(+)</text>
        <dbReference type="Rhea" id="RHEA:60272"/>
        <dbReference type="Rhea" id="RHEA-COMP:15537"/>
        <dbReference type="Rhea" id="RHEA-COMP:15540"/>
        <dbReference type="ChEBI" id="CHEBI:15378"/>
        <dbReference type="ChEBI" id="CHEBI:57856"/>
        <dbReference type="ChEBI" id="CHEBI:59789"/>
        <dbReference type="ChEBI" id="CHEBI:61961"/>
        <dbReference type="ChEBI" id="CHEBI:61976"/>
    </reaction>
</comment>
<comment type="subunit">
    <text evidence="14">Component of the COMPASS (Set1C) complex.</text>
</comment>
<dbReference type="SMART" id="SM00317">
    <property type="entry name" value="SET"/>
    <property type="match status" value="1"/>
</dbReference>
<evidence type="ECO:0000256" key="14">
    <source>
        <dbReference type="PIRNR" id="PIRNR037104"/>
    </source>
</evidence>
<dbReference type="Pfam" id="PF00856">
    <property type="entry name" value="SET"/>
    <property type="match status" value="1"/>
</dbReference>
<comment type="catalytic activity">
    <reaction evidence="11 14">
        <text>L-lysyl(4)-[histone H3] + 3 S-adenosyl-L-methionine = N(6),N(6),N(6)-trimethyl-L-lysyl(4)-[histone H3] + 3 S-adenosyl-L-homocysteine + 3 H(+)</text>
        <dbReference type="Rhea" id="RHEA:60260"/>
        <dbReference type="Rhea" id="RHEA-COMP:15537"/>
        <dbReference type="Rhea" id="RHEA-COMP:15547"/>
        <dbReference type="ChEBI" id="CHEBI:15378"/>
        <dbReference type="ChEBI" id="CHEBI:29969"/>
        <dbReference type="ChEBI" id="CHEBI:57856"/>
        <dbReference type="ChEBI" id="CHEBI:59789"/>
        <dbReference type="ChEBI" id="CHEBI:61961"/>
        <dbReference type="EC" id="2.1.1.354"/>
    </reaction>
</comment>
<dbReference type="Pfam" id="PF11764">
    <property type="entry name" value="N-SET"/>
    <property type="match status" value="1"/>
</dbReference>
<dbReference type="InterPro" id="IPR046341">
    <property type="entry name" value="SET_dom_sf"/>
</dbReference>
<dbReference type="PIRSF" id="PIRSF037104">
    <property type="entry name" value="Histone_H3-K4_mtfrase_Set1_fun"/>
    <property type="match status" value="1"/>
</dbReference>
<name>A0A8X7TBJ7_CANPA</name>
<keyword evidence="6 14" id="KW-0489">Methyltransferase</keyword>
<feature type="domain" description="SET" evidence="17">
    <location>
        <begin position="900"/>
        <end position="1017"/>
    </location>
</feature>
<feature type="coiled-coil region" evidence="15">
    <location>
        <begin position="317"/>
        <end position="381"/>
    </location>
</feature>
<evidence type="ECO:0000256" key="10">
    <source>
        <dbReference type="ARBA" id="ARBA00023242"/>
    </source>
</evidence>
<dbReference type="InterPro" id="IPR044570">
    <property type="entry name" value="Set1-like"/>
</dbReference>
<keyword evidence="7 14" id="KW-0808">Transferase</keyword>
<evidence type="ECO:0000256" key="15">
    <source>
        <dbReference type="SAM" id="Coils"/>
    </source>
</evidence>
<feature type="compositionally biased region" description="Basic and acidic residues" evidence="16">
    <location>
        <begin position="14"/>
        <end position="23"/>
    </location>
</feature>
<keyword evidence="10 14" id="KW-0539">Nucleus</keyword>
<dbReference type="InterPro" id="IPR024636">
    <property type="entry name" value="SET_assoc"/>
</dbReference>
<protein>
    <recommendedName>
        <fullName evidence="4 14">Histone-lysine N-methyltransferase, H3 lysine-4 specific</fullName>
        <ecNumber evidence="3 14">2.1.1.354</ecNumber>
    </recommendedName>
</protein>
<dbReference type="Pfam" id="PF11767">
    <property type="entry name" value="SET_assoc"/>
    <property type="match status" value="1"/>
</dbReference>
<dbReference type="Gene3D" id="2.170.270.10">
    <property type="entry name" value="SET domain"/>
    <property type="match status" value="1"/>
</dbReference>
<evidence type="ECO:0000256" key="4">
    <source>
        <dbReference type="ARBA" id="ARBA00015839"/>
    </source>
</evidence>
<feature type="region of interest" description="Disordered" evidence="16">
    <location>
        <begin position="611"/>
        <end position="736"/>
    </location>
</feature>
<comment type="caution">
    <text evidence="19">The sequence shown here is derived from an EMBL/GenBank/DDBJ whole genome shotgun (WGS) entry which is preliminary data.</text>
</comment>
<proteinExistence type="predicted"/>
<dbReference type="Proteomes" id="UP000590412">
    <property type="component" value="Unassembled WGS sequence"/>
</dbReference>
<dbReference type="GO" id="GO:0032259">
    <property type="term" value="P:methylation"/>
    <property type="evidence" value="ECO:0007669"/>
    <property type="project" value="UniProtKB-KW"/>
</dbReference>
<dbReference type="OrthoDB" id="308383at2759"/>
<dbReference type="SUPFAM" id="SSF82199">
    <property type="entry name" value="SET domain"/>
    <property type="match status" value="1"/>
</dbReference>
<feature type="compositionally biased region" description="Acidic residues" evidence="16">
    <location>
        <begin position="695"/>
        <end position="715"/>
    </location>
</feature>
<dbReference type="InterPro" id="IPR024657">
    <property type="entry name" value="COMPASS_Set1_N-SET"/>
</dbReference>
<evidence type="ECO:0000256" key="7">
    <source>
        <dbReference type="ARBA" id="ARBA00022679"/>
    </source>
</evidence>